<organism evidence="1 2">
    <name type="scientific">Dysosmobacter acutus</name>
    <dbReference type="NCBI Taxonomy" id="2841504"/>
    <lineage>
        <taxon>Bacteria</taxon>
        <taxon>Bacillati</taxon>
        <taxon>Bacillota</taxon>
        <taxon>Clostridia</taxon>
        <taxon>Eubacteriales</taxon>
        <taxon>Oscillospiraceae</taxon>
        <taxon>Dysosmobacter</taxon>
    </lineage>
</organism>
<name>A0ABS6FBR6_9FIRM</name>
<dbReference type="RefSeq" id="WP_216632228.1">
    <property type="nucleotide sequence ID" value="NZ_JAHLQN010000001.1"/>
</dbReference>
<protein>
    <submittedName>
        <fullName evidence="1">Uncharacterized protein</fullName>
    </submittedName>
</protein>
<proteinExistence type="predicted"/>
<reference evidence="1 2" key="1">
    <citation type="submission" date="2021-06" db="EMBL/GenBank/DDBJ databases">
        <authorList>
            <person name="Sun Q."/>
            <person name="Li D."/>
        </authorList>
    </citation>
    <scope>NUCLEOTIDE SEQUENCE [LARGE SCALE GENOMIC DNA]</scope>
    <source>
        <strain evidence="1 2">MSJ-2</strain>
    </source>
</reference>
<dbReference type="Proteomes" id="UP000787672">
    <property type="component" value="Unassembled WGS sequence"/>
</dbReference>
<evidence type="ECO:0000313" key="1">
    <source>
        <dbReference type="EMBL" id="MBU5626784.1"/>
    </source>
</evidence>
<keyword evidence="2" id="KW-1185">Reference proteome</keyword>
<sequence>MSLFRKREPPASGPGAELPRAAVCSPSRAMTRRAAEWMGNLGGCRPLGILSDDCDDVVWQCTAERADLLLMKADFTDGAEEPRDISACCNVAVEVRRKLPDCRVYLICEDGHPEKLPALEKAVELKLIDGYCIGDLAAEQMRTWLSETAETISGRSAR</sequence>
<dbReference type="EMBL" id="JAHLQN010000001">
    <property type="protein sequence ID" value="MBU5626784.1"/>
    <property type="molecule type" value="Genomic_DNA"/>
</dbReference>
<accession>A0ABS6FBR6</accession>
<evidence type="ECO:0000313" key="2">
    <source>
        <dbReference type="Proteomes" id="UP000787672"/>
    </source>
</evidence>
<comment type="caution">
    <text evidence="1">The sequence shown here is derived from an EMBL/GenBank/DDBJ whole genome shotgun (WGS) entry which is preliminary data.</text>
</comment>
<gene>
    <name evidence="1" type="ORF">KQI82_07640</name>
</gene>